<dbReference type="GO" id="GO:0005737">
    <property type="term" value="C:cytoplasm"/>
    <property type="evidence" value="ECO:0007669"/>
    <property type="project" value="UniProtKB-SubCell"/>
</dbReference>
<dbReference type="Pfam" id="PF01795">
    <property type="entry name" value="Methyltransf_5"/>
    <property type="match status" value="1"/>
</dbReference>
<feature type="binding site" evidence="6">
    <location>
        <position position="84"/>
    </location>
    <ligand>
        <name>S-adenosyl-L-methionine</name>
        <dbReference type="ChEBI" id="CHEBI:59789"/>
    </ligand>
</feature>
<dbReference type="Proteomes" id="UP000294558">
    <property type="component" value="Unassembled WGS sequence"/>
</dbReference>
<dbReference type="NCBIfam" id="TIGR00006">
    <property type="entry name" value="16S rRNA (cytosine(1402)-N(4))-methyltransferase RsmH"/>
    <property type="match status" value="1"/>
</dbReference>
<dbReference type="InterPro" id="IPR002903">
    <property type="entry name" value="RsmH"/>
</dbReference>
<dbReference type="Gene3D" id="3.40.50.150">
    <property type="entry name" value="Vaccinia Virus protein VP39"/>
    <property type="match status" value="1"/>
</dbReference>
<accession>A0A4R7I051</accession>
<dbReference type="PANTHER" id="PTHR11265:SF0">
    <property type="entry name" value="12S RRNA N4-METHYLCYTIDINE METHYLTRANSFERASE"/>
    <property type="match status" value="1"/>
</dbReference>
<comment type="subcellular location">
    <subcellularLocation>
        <location evidence="6">Cytoplasm</location>
    </subcellularLocation>
</comment>
<dbReference type="EC" id="2.1.1.199" evidence="6"/>
<name>A0A4R7I051_9ACTN</name>
<feature type="binding site" evidence="6">
    <location>
        <begin position="38"/>
        <end position="40"/>
    </location>
    <ligand>
        <name>S-adenosyl-L-methionine</name>
        <dbReference type="ChEBI" id="CHEBI:59789"/>
    </ligand>
</feature>
<dbReference type="AlphaFoldDB" id="A0A4R7I051"/>
<evidence type="ECO:0000256" key="1">
    <source>
        <dbReference type="ARBA" id="ARBA00010396"/>
    </source>
</evidence>
<protein>
    <recommendedName>
        <fullName evidence="6">Ribosomal RNA small subunit methyltransferase H</fullName>
        <ecNumber evidence="6">2.1.1.199</ecNumber>
    </recommendedName>
    <alternativeName>
        <fullName evidence="6">16S rRNA m(4)C1402 methyltransferase</fullName>
    </alternativeName>
    <alternativeName>
        <fullName evidence="6">rRNA (cytosine-N(4)-)-methyltransferase RsmH</fullName>
    </alternativeName>
</protein>
<evidence type="ECO:0000256" key="5">
    <source>
        <dbReference type="ARBA" id="ARBA00022691"/>
    </source>
</evidence>
<comment type="similarity">
    <text evidence="1 6">Belongs to the methyltransferase superfamily. RsmH family.</text>
</comment>
<evidence type="ECO:0000313" key="7">
    <source>
        <dbReference type="EMBL" id="TDT16209.1"/>
    </source>
</evidence>
<comment type="catalytic activity">
    <reaction evidence="6">
        <text>cytidine(1402) in 16S rRNA + S-adenosyl-L-methionine = N(4)-methylcytidine(1402) in 16S rRNA + S-adenosyl-L-homocysteine + H(+)</text>
        <dbReference type="Rhea" id="RHEA:42928"/>
        <dbReference type="Rhea" id="RHEA-COMP:10286"/>
        <dbReference type="Rhea" id="RHEA-COMP:10287"/>
        <dbReference type="ChEBI" id="CHEBI:15378"/>
        <dbReference type="ChEBI" id="CHEBI:57856"/>
        <dbReference type="ChEBI" id="CHEBI:59789"/>
        <dbReference type="ChEBI" id="CHEBI:74506"/>
        <dbReference type="ChEBI" id="CHEBI:82748"/>
        <dbReference type="EC" id="2.1.1.199"/>
    </reaction>
</comment>
<dbReference type="Gene3D" id="1.10.150.170">
    <property type="entry name" value="Putative methyltransferase TM0872, insert domain"/>
    <property type="match status" value="1"/>
</dbReference>
<keyword evidence="3 6" id="KW-0489">Methyltransferase</keyword>
<dbReference type="InterPro" id="IPR029063">
    <property type="entry name" value="SAM-dependent_MTases_sf"/>
</dbReference>
<evidence type="ECO:0000256" key="2">
    <source>
        <dbReference type="ARBA" id="ARBA00022552"/>
    </source>
</evidence>
<keyword evidence="4 6" id="KW-0808">Transferase</keyword>
<dbReference type="RefSeq" id="WP_279586784.1">
    <property type="nucleotide sequence ID" value="NZ_SOAU01000001.1"/>
</dbReference>
<comment type="function">
    <text evidence="6">Specifically methylates the N4 position of cytidine in position 1402 (C1402) of 16S rRNA.</text>
</comment>
<dbReference type="EMBL" id="SOAU01000001">
    <property type="protein sequence ID" value="TDT16209.1"/>
    <property type="molecule type" value="Genomic_DNA"/>
</dbReference>
<keyword evidence="6" id="KW-0963">Cytoplasm</keyword>
<dbReference type="GO" id="GO:0070475">
    <property type="term" value="P:rRNA base methylation"/>
    <property type="evidence" value="ECO:0007669"/>
    <property type="project" value="UniProtKB-UniRule"/>
</dbReference>
<organism evidence="7 8">
    <name type="scientific">Ilumatobacter fluminis</name>
    <dbReference type="NCBI Taxonomy" id="467091"/>
    <lineage>
        <taxon>Bacteria</taxon>
        <taxon>Bacillati</taxon>
        <taxon>Actinomycetota</taxon>
        <taxon>Acidimicrobiia</taxon>
        <taxon>Acidimicrobiales</taxon>
        <taxon>Ilumatobacteraceae</taxon>
        <taxon>Ilumatobacter</taxon>
    </lineage>
</organism>
<proteinExistence type="inferred from homology"/>
<reference evidence="7 8" key="1">
    <citation type="submission" date="2019-03" db="EMBL/GenBank/DDBJ databases">
        <title>Sequencing the genomes of 1000 actinobacteria strains.</title>
        <authorList>
            <person name="Klenk H.-P."/>
        </authorList>
    </citation>
    <scope>NUCLEOTIDE SEQUENCE [LARGE SCALE GENOMIC DNA]</scope>
    <source>
        <strain evidence="7 8">DSM 18936</strain>
    </source>
</reference>
<comment type="caution">
    <text evidence="7">The sequence shown here is derived from an EMBL/GenBank/DDBJ whole genome shotgun (WGS) entry which is preliminary data.</text>
</comment>
<dbReference type="InterPro" id="IPR023397">
    <property type="entry name" value="SAM-dep_MeTrfase_MraW_recog"/>
</dbReference>
<evidence type="ECO:0000256" key="3">
    <source>
        <dbReference type="ARBA" id="ARBA00022603"/>
    </source>
</evidence>
<gene>
    <name evidence="6" type="primary">rsmH</name>
    <name evidence="7" type="ORF">BDK89_1793</name>
</gene>
<feature type="binding site" evidence="6">
    <location>
        <position position="112"/>
    </location>
    <ligand>
        <name>S-adenosyl-L-methionine</name>
        <dbReference type="ChEBI" id="CHEBI:59789"/>
    </ligand>
</feature>
<evidence type="ECO:0000256" key="4">
    <source>
        <dbReference type="ARBA" id="ARBA00022679"/>
    </source>
</evidence>
<feature type="binding site" evidence="6">
    <location>
        <position position="105"/>
    </location>
    <ligand>
        <name>S-adenosyl-L-methionine</name>
        <dbReference type="ChEBI" id="CHEBI:59789"/>
    </ligand>
</feature>
<evidence type="ECO:0000313" key="8">
    <source>
        <dbReference type="Proteomes" id="UP000294558"/>
    </source>
</evidence>
<dbReference type="GO" id="GO:0071424">
    <property type="term" value="F:rRNA (cytosine-N4-)-methyltransferase activity"/>
    <property type="evidence" value="ECO:0007669"/>
    <property type="project" value="UniProtKB-UniRule"/>
</dbReference>
<dbReference type="HAMAP" id="MF_01007">
    <property type="entry name" value="16SrRNA_methyltr_H"/>
    <property type="match status" value="1"/>
</dbReference>
<keyword evidence="5 6" id="KW-0949">S-adenosyl-L-methionine</keyword>
<keyword evidence="8" id="KW-1185">Reference proteome</keyword>
<dbReference type="SUPFAM" id="SSF53335">
    <property type="entry name" value="S-adenosyl-L-methionine-dependent methyltransferases"/>
    <property type="match status" value="1"/>
</dbReference>
<sequence length="320" mass="35077">MSDAARTFDHDPVMRDEIVETFRDVPPGVIVDATLGGGGHSEALLESRADLRILGLDRDPAALDAATARLERFGDRLMTHRCRFDELDAAMAQHEVSELSGALFDLGVSSPQLDRADRGFSYRNDGPLDMRMDTDAPWSADDVVNGYDERRLADVIRRFGDERFAKRIAAAIVEARPIETTTRLAEVVTTAIPAPARRTGGHPAKRTFQAIRIEVNGELDAIPDAIDAAIDSLVVGGRIAVLAYHSGEDKIVKDRIREAETGGCECPPELPCVCGAVQTVRIVRAPKRPTADEQARNRRATSARFRVAEKIADRQVEEVD</sequence>
<dbReference type="PIRSF" id="PIRSF004486">
    <property type="entry name" value="MraW"/>
    <property type="match status" value="1"/>
</dbReference>
<dbReference type="SUPFAM" id="SSF81799">
    <property type="entry name" value="Putative methyltransferase TM0872, insert domain"/>
    <property type="match status" value="1"/>
</dbReference>
<feature type="binding site" evidence="6">
    <location>
        <position position="57"/>
    </location>
    <ligand>
        <name>S-adenosyl-L-methionine</name>
        <dbReference type="ChEBI" id="CHEBI:59789"/>
    </ligand>
</feature>
<dbReference type="PANTHER" id="PTHR11265">
    <property type="entry name" value="S-ADENOSYL-METHYLTRANSFERASE MRAW"/>
    <property type="match status" value="1"/>
</dbReference>
<keyword evidence="2 6" id="KW-0698">rRNA processing</keyword>
<evidence type="ECO:0000256" key="6">
    <source>
        <dbReference type="HAMAP-Rule" id="MF_01007"/>
    </source>
</evidence>